<dbReference type="Proteomes" id="UP000813385">
    <property type="component" value="Unassembled WGS sequence"/>
</dbReference>
<dbReference type="EMBL" id="JAGPXD010000004">
    <property type="protein sequence ID" value="KAH7358893.1"/>
    <property type="molecule type" value="Genomic_DNA"/>
</dbReference>
<protein>
    <recommendedName>
        <fullName evidence="2">NTF2 domain-containing protein</fullName>
    </recommendedName>
</protein>
<evidence type="ECO:0000259" key="2">
    <source>
        <dbReference type="PROSITE" id="PS50177"/>
    </source>
</evidence>
<evidence type="ECO:0000313" key="3">
    <source>
        <dbReference type="EMBL" id="KAH7358893.1"/>
    </source>
</evidence>
<accession>A0A8K0X1N1</accession>
<dbReference type="PROSITE" id="PS50177">
    <property type="entry name" value="NTF2_DOMAIN"/>
    <property type="match status" value="1"/>
</dbReference>
<dbReference type="Gene3D" id="3.10.450.50">
    <property type="match status" value="1"/>
</dbReference>
<feature type="region of interest" description="Disordered" evidence="1">
    <location>
        <begin position="80"/>
        <end position="100"/>
    </location>
</feature>
<proteinExistence type="predicted"/>
<reference evidence="3" key="1">
    <citation type="journal article" date="2021" name="Nat. Commun.">
        <title>Genetic determinants of endophytism in the Arabidopsis root mycobiome.</title>
        <authorList>
            <person name="Mesny F."/>
            <person name="Miyauchi S."/>
            <person name="Thiergart T."/>
            <person name="Pickel B."/>
            <person name="Atanasova L."/>
            <person name="Karlsson M."/>
            <person name="Huettel B."/>
            <person name="Barry K.W."/>
            <person name="Haridas S."/>
            <person name="Chen C."/>
            <person name="Bauer D."/>
            <person name="Andreopoulos W."/>
            <person name="Pangilinan J."/>
            <person name="LaButti K."/>
            <person name="Riley R."/>
            <person name="Lipzen A."/>
            <person name="Clum A."/>
            <person name="Drula E."/>
            <person name="Henrissat B."/>
            <person name="Kohler A."/>
            <person name="Grigoriev I.V."/>
            <person name="Martin F.M."/>
            <person name="Hacquard S."/>
        </authorList>
    </citation>
    <scope>NUCLEOTIDE SEQUENCE</scope>
    <source>
        <strain evidence="3">MPI-CAGE-AT-0016</strain>
    </source>
</reference>
<evidence type="ECO:0000256" key="1">
    <source>
        <dbReference type="SAM" id="MobiDB-lite"/>
    </source>
</evidence>
<name>A0A8K0X1N1_9PEZI</name>
<sequence length="197" mass="21760">MALPTPEVQIKQAADTAKIFMDAYYDAINRRRPTASLPAFYISASKAYSAHTPDISINGLHMTSVADFAKLLEDNYIDDETAARPPTGPAASSSSTPRDATLPQVRYEIEAYDAHVLNPDFNIAAPPAVLEAKDKTGAKCSVLMQVTGRVYYGRGRDAPAKTFNETFVLVPNWDTFGRNPPKGMRRWLVMSQNFRTL</sequence>
<dbReference type="InterPro" id="IPR032710">
    <property type="entry name" value="NTF2-like_dom_sf"/>
</dbReference>
<organism evidence="3 4">
    <name type="scientific">Plectosphaerella cucumerina</name>
    <dbReference type="NCBI Taxonomy" id="40658"/>
    <lineage>
        <taxon>Eukaryota</taxon>
        <taxon>Fungi</taxon>
        <taxon>Dikarya</taxon>
        <taxon>Ascomycota</taxon>
        <taxon>Pezizomycotina</taxon>
        <taxon>Sordariomycetes</taxon>
        <taxon>Hypocreomycetidae</taxon>
        <taxon>Glomerellales</taxon>
        <taxon>Plectosphaerellaceae</taxon>
        <taxon>Plectosphaerella</taxon>
    </lineage>
</organism>
<comment type="caution">
    <text evidence="3">The sequence shown here is derived from an EMBL/GenBank/DDBJ whole genome shotgun (WGS) entry which is preliminary data.</text>
</comment>
<keyword evidence="4" id="KW-1185">Reference proteome</keyword>
<dbReference type="InterPro" id="IPR018222">
    <property type="entry name" value="Nuclear_transport_factor_2_euk"/>
</dbReference>
<gene>
    <name evidence="3" type="ORF">B0T11DRAFT_109614</name>
</gene>
<dbReference type="AlphaFoldDB" id="A0A8K0X1N1"/>
<evidence type="ECO:0000313" key="4">
    <source>
        <dbReference type="Proteomes" id="UP000813385"/>
    </source>
</evidence>
<feature type="domain" description="NTF2" evidence="2">
    <location>
        <begin position="16"/>
        <end position="196"/>
    </location>
</feature>
<feature type="compositionally biased region" description="Low complexity" evidence="1">
    <location>
        <begin position="83"/>
        <end position="98"/>
    </location>
</feature>
<dbReference type="OrthoDB" id="25408at2759"/>
<dbReference type="SUPFAM" id="SSF54427">
    <property type="entry name" value="NTF2-like"/>
    <property type="match status" value="1"/>
</dbReference>